<feature type="compositionally biased region" description="Polar residues" evidence="1">
    <location>
        <begin position="160"/>
        <end position="172"/>
    </location>
</feature>
<dbReference type="RefSeq" id="WP_316434200.1">
    <property type="nucleotide sequence ID" value="NZ_CP053586.1"/>
</dbReference>
<evidence type="ECO:0000256" key="1">
    <source>
        <dbReference type="SAM" id="MobiDB-lite"/>
    </source>
</evidence>
<organism evidence="2">
    <name type="scientific">Leptolyngbya sp. NK1-12</name>
    <dbReference type="NCBI Taxonomy" id="2547451"/>
    <lineage>
        <taxon>Bacteria</taxon>
        <taxon>Bacillati</taxon>
        <taxon>Cyanobacteriota</taxon>
        <taxon>Cyanophyceae</taxon>
        <taxon>Leptolyngbyales</taxon>
        <taxon>Leptolyngbyaceae</taxon>
        <taxon>Leptolyngbya group</taxon>
        <taxon>Leptolyngbya</taxon>
    </lineage>
</organism>
<accession>A0AA97AHF0</accession>
<evidence type="ECO:0000313" key="2">
    <source>
        <dbReference type="EMBL" id="WNZ22681.1"/>
    </source>
</evidence>
<dbReference type="AlphaFoldDB" id="A0AA97AHF0"/>
<reference evidence="2" key="1">
    <citation type="submission" date="2020-05" db="EMBL/GenBank/DDBJ databases">
        <authorList>
            <person name="Zhu T."/>
            <person name="Keshari N."/>
            <person name="Lu X."/>
        </authorList>
    </citation>
    <scope>NUCLEOTIDE SEQUENCE</scope>
    <source>
        <strain evidence="2">NK1-12</strain>
    </source>
</reference>
<feature type="compositionally biased region" description="Basic and acidic residues" evidence="1">
    <location>
        <begin position="189"/>
        <end position="200"/>
    </location>
</feature>
<dbReference type="Pfam" id="PF10719">
    <property type="entry name" value="ComFB"/>
    <property type="match status" value="1"/>
</dbReference>
<dbReference type="InterPro" id="IPR019657">
    <property type="entry name" value="ComFB"/>
</dbReference>
<feature type="region of interest" description="Disordered" evidence="1">
    <location>
        <begin position="131"/>
        <end position="210"/>
    </location>
</feature>
<name>A0AA97AHF0_9CYAN</name>
<feature type="compositionally biased region" description="Low complexity" evidence="1">
    <location>
        <begin position="144"/>
        <end position="156"/>
    </location>
</feature>
<protein>
    <submittedName>
        <fullName evidence="2">Late competence development ComFB family protein</fullName>
    </submittedName>
</protein>
<proteinExistence type="predicted"/>
<dbReference type="EMBL" id="CP053586">
    <property type="protein sequence ID" value="WNZ22681.1"/>
    <property type="molecule type" value="Genomic_DNA"/>
</dbReference>
<gene>
    <name evidence="2" type="ORF">HJG54_07310</name>
</gene>
<sequence length="210" mass="23735">MGIYKNVMELLVEEEVVRQFNSLSPRVAAYVNQIEWVAHALNQLPPLYATSEKGLHYQIQCGRLKHGAAIKQAVQRALAAIRRDPLRSSTPLESPNVPLPEILTQLRFLLRNDYLEWEALPYAVEQALEQASQGQLTPPPSFRSPSGYSPLQSSSPFPDYQSNHPTSPSERSASPPLNPSHLRQSQTEPDQRSSHQHEVYGWDDPLYNSR</sequence>